<dbReference type="PANTHER" id="PTHR11767:SF102">
    <property type="entry name" value="INWARDLY RECTIFYING POTASSIUM CHANNEL 1, ISOFORM F"/>
    <property type="match status" value="1"/>
</dbReference>
<keyword evidence="2" id="KW-0813">Transport</keyword>
<evidence type="ECO:0000313" key="15">
    <source>
        <dbReference type="Proteomes" id="UP000753802"/>
    </source>
</evidence>
<organism evidence="14 15">
    <name type="scientific">Sediminibacterium roseum</name>
    <dbReference type="NCBI Taxonomy" id="1978412"/>
    <lineage>
        <taxon>Bacteria</taxon>
        <taxon>Pseudomonadati</taxon>
        <taxon>Bacteroidota</taxon>
        <taxon>Chitinophagia</taxon>
        <taxon>Chitinophagales</taxon>
        <taxon>Chitinophagaceae</taxon>
        <taxon>Sediminibacterium</taxon>
    </lineage>
</organism>
<feature type="domain" description="Potassium channel" evidence="12">
    <location>
        <begin position="74"/>
        <end position="149"/>
    </location>
</feature>
<comment type="subcellular location">
    <subcellularLocation>
        <location evidence="1">Membrane</location>
        <topology evidence="1">Multi-pass membrane protein</topology>
    </subcellularLocation>
</comment>
<keyword evidence="10 14" id="KW-0407">Ion channel</keyword>
<dbReference type="Pfam" id="PF17655">
    <property type="entry name" value="IRK_C"/>
    <property type="match status" value="1"/>
</dbReference>
<feature type="transmembrane region" description="Helical" evidence="11">
    <location>
        <begin position="124"/>
        <end position="152"/>
    </location>
</feature>
<comment type="caution">
    <text evidence="14">The sequence shown here is derived from an EMBL/GenBank/DDBJ whole genome shotgun (WGS) entry which is preliminary data.</text>
</comment>
<dbReference type="PANTHER" id="PTHR11767">
    <property type="entry name" value="INWARD RECTIFIER POTASSIUM CHANNEL"/>
    <property type="match status" value="1"/>
</dbReference>
<feature type="domain" description="Inward rectifier potassium channel C-terminal" evidence="13">
    <location>
        <begin position="161"/>
        <end position="299"/>
    </location>
</feature>
<name>A0ABW9ZSY7_9BACT</name>
<dbReference type="PRINTS" id="PR01320">
    <property type="entry name" value="KIRCHANNEL"/>
</dbReference>
<dbReference type="SUPFAM" id="SSF81324">
    <property type="entry name" value="Voltage-gated potassium channels"/>
    <property type="match status" value="1"/>
</dbReference>
<evidence type="ECO:0000256" key="10">
    <source>
        <dbReference type="ARBA" id="ARBA00023303"/>
    </source>
</evidence>
<dbReference type="Pfam" id="PF07885">
    <property type="entry name" value="Ion_trans_2"/>
    <property type="match status" value="1"/>
</dbReference>
<dbReference type="GO" id="GO:0034220">
    <property type="term" value="P:monoatomic ion transmembrane transport"/>
    <property type="evidence" value="ECO:0007669"/>
    <property type="project" value="UniProtKB-KW"/>
</dbReference>
<keyword evidence="3" id="KW-0633">Potassium transport</keyword>
<accession>A0ABW9ZSY7</accession>
<keyword evidence="5" id="KW-0851">Voltage-gated channel</keyword>
<evidence type="ECO:0000259" key="13">
    <source>
        <dbReference type="Pfam" id="PF17655"/>
    </source>
</evidence>
<evidence type="ECO:0000256" key="3">
    <source>
        <dbReference type="ARBA" id="ARBA00022538"/>
    </source>
</evidence>
<feature type="transmembrane region" description="Helical" evidence="11">
    <location>
        <begin position="63"/>
        <end position="85"/>
    </location>
</feature>
<dbReference type="InterPro" id="IPR013518">
    <property type="entry name" value="K_chnl_inward-rec_Kir_cyto"/>
</dbReference>
<dbReference type="InterPro" id="IPR016449">
    <property type="entry name" value="K_chnl_inward-rec_Kir"/>
</dbReference>
<evidence type="ECO:0000256" key="5">
    <source>
        <dbReference type="ARBA" id="ARBA00022882"/>
    </source>
</evidence>
<evidence type="ECO:0000256" key="8">
    <source>
        <dbReference type="ARBA" id="ARBA00023065"/>
    </source>
</evidence>
<dbReference type="InterPro" id="IPR014756">
    <property type="entry name" value="Ig_E-set"/>
</dbReference>
<evidence type="ECO:0000256" key="9">
    <source>
        <dbReference type="ARBA" id="ARBA00023136"/>
    </source>
</evidence>
<dbReference type="InterPro" id="IPR013099">
    <property type="entry name" value="K_chnl_dom"/>
</dbReference>
<evidence type="ECO:0000256" key="2">
    <source>
        <dbReference type="ARBA" id="ARBA00022448"/>
    </source>
</evidence>
<dbReference type="Gene3D" id="1.10.287.70">
    <property type="match status" value="1"/>
</dbReference>
<evidence type="ECO:0000256" key="7">
    <source>
        <dbReference type="ARBA" id="ARBA00022989"/>
    </source>
</evidence>
<keyword evidence="6" id="KW-0630">Potassium</keyword>
<keyword evidence="9 11" id="KW-0472">Membrane</keyword>
<keyword evidence="4 11" id="KW-0812">Transmembrane</keyword>
<proteinExistence type="predicted"/>
<evidence type="ECO:0000313" key="14">
    <source>
        <dbReference type="EMBL" id="NCI50230.1"/>
    </source>
</evidence>
<keyword evidence="8" id="KW-0406">Ion transport</keyword>
<reference evidence="14 15" key="1">
    <citation type="submission" date="2020-01" db="EMBL/GenBank/DDBJ databases">
        <title>Genome analysis.</title>
        <authorList>
            <person name="Wu S."/>
            <person name="Wang G."/>
        </authorList>
    </citation>
    <scope>NUCLEOTIDE SEQUENCE [LARGE SCALE GENOMIC DNA]</scope>
    <source>
        <strain evidence="14 15">SYL130</strain>
    </source>
</reference>
<dbReference type="SUPFAM" id="SSF81296">
    <property type="entry name" value="E set domains"/>
    <property type="match status" value="1"/>
</dbReference>
<protein>
    <submittedName>
        <fullName evidence="14">Inward rectifier potassium channel Irk</fullName>
    </submittedName>
</protein>
<dbReference type="Gene3D" id="2.60.40.1400">
    <property type="entry name" value="G protein-activated inward rectifier potassium channel 1"/>
    <property type="match status" value="1"/>
</dbReference>
<keyword evidence="15" id="KW-1185">Reference proteome</keyword>
<evidence type="ECO:0000256" key="4">
    <source>
        <dbReference type="ARBA" id="ARBA00022692"/>
    </source>
</evidence>
<dbReference type="Proteomes" id="UP000753802">
    <property type="component" value="Unassembled WGS sequence"/>
</dbReference>
<evidence type="ECO:0000256" key="11">
    <source>
        <dbReference type="SAM" id="Phobius"/>
    </source>
</evidence>
<evidence type="ECO:0000256" key="6">
    <source>
        <dbReference type="ARBA" id="ARBA00022958"/>
    </source>
</evidence>
<dbReference type="EMBL" id="JAACJS010000012">
    <property type="protein sequence ID" value="NCI50230.1"/>
    <property type="molecule type" value="Genomic_DNA"/>
</dbReference>
<sequence length="322" mass="35999">MAIKDPNARAQVNNETGLGTNTALNGGRFFNKDGVPNIEIRGLSLLRRLNIYHSLLSMSRWRFLAAILVFFVTVNLIFAGLYLWIGIDHLGGMVASSASEQFGEAFFFSAQTFTTVGYGRINPIGFAASLAASMEALIGLMSFALVTGLLYGRFARPRAFIRYSKNALFVPFRDGVALMFRIVPYTKNYLINVEAKVTVALRVADEGGQRKNRFFNAPLDISKANTLTSNWTLVHMINEESPLYGLTKKDIDDAQTELFVFVQGFDESFSNTVVSRSSYTYEDFVYGARFKGMYHPNERGTGTILHLDQLDEYVEAELPVSY</sequence>
<keyword evidence="7 11" id="KW-1133">Transmembrane helix</keyword>
<gene>
    <name evidence="14" type="ORF">GWC95_09870</name>
</gene>
<dbReference type="InterPro" id="IPR041647">
    <property type="entry name" value="IRK_C"/>
</dbReference>
<evidence type="ECO:0000256" key="1">
    <source>
        <dbReference type="ARBA" id="ARBA00004141"/>
    </source>
</evidence>
<dbReference type="RefSeq" id="WP_161818536.1">
    <property type="nucleotide sequence ID" value="NZ_JAACJS010000012.1"/>
</dbReference>
<evidence type="ECO:0000259" key="12">
    <source>
        <dbReference type="Pfam" id="PF07885"/>
    </source>
</evidence>